<sequence length="127" mass="14477">MIMMGIDLGEKNTGIALSDFTNKLAYPLRLIRETNKDKLAHIIKKEVKISNADKIILGFPKNMNNTIGSRGKSVLEFKKKLQSLNLKEDSIILWDERLTTKLADQNLRFLKISAKNVKKKSICFQPC</sequence>
<dbReference type="GO" id="GO:0000967">
    <property type="term" value="P:rRNA 5'-end processing"/>
    <property type="evidence" value="ECO:0007669"/>
    <property type="project" value="UniProtKB-UniRule"/>
</dbReference>
<dbReference type="AlphaFoldDB" id="A0AA48I359"/>
<protein>
    <recommendedName>
        <fullName evidence="5">Putative pre-16S rRNA nuclease</fullName>
        <ecNumber evidence="5">3.1.-.-</ecNumber>
    </recommendedName>
</protein>
<keyword evidence="3 5" id="KW-0540">Nuclease</keyword>
<evidence type="ECO:0000256" key="5">
    <source>
        <dbReference type="HAMAP-Rule" id="MF_00651"/>
    </source>
</evidence>
<accession>A0AA48I359</accession>
<keyword evidence="1 5" id="KW-0963">Cytoplasm</keyword>
<dbReference type="InterPro" id="IPR005227">
    <property type="entry name" value="YqgF"/>
</dbReference>
<dbReference type="NCBIfam" id="TIGR00250">
    <property type="entry name" value="RNAse_H_YqgF"/>
    <property type="match status" value="1"/>
</dbReference>
<dbReference type="GO" id="GO:0016788">
    <property type="term" value="F:hydrolase activity, acting on ester bonds"/>
    <property type="evidence" value="ECO:0007669"/>
    <property type="project" value="UniProtKB-UniRule"/>
</dbReference>
<dbReference type="HAMAP" id="MF_00651">
    <property type="entry name" value="Nuclease_YqgF"/>
    <property type="match status" value="1"/>
</dbReference>
<evidence type="ECO:0000313" key="7">
    <source>
        <dbReference type="EMBL" id="BED92077.1"/>
    </source>
</evidence>
<dbReference type="SMART" id="SM00732">
    <property type="entry name" value="YqgFc"/>
    <property type="match status" value="1"/>
</dbReference>
<dbReference type="Pfam" id="PF03652">
    <property type="entry name" value="RuvX"/>
    <property type="match status" value="1"/>
</dbReference>
<dbReference type="CDD" id="cd16964">
    <property type="entry name" value="YqgF"/>
    <property type="match status" value="1"/>
</dbReference>
<feature type="domain" description="YqgF/RNase H-like" evidence="6">
    <location>
        <begin position="1"/>
        <end position="103"/>
    </location>
</feature>
<gene>
    <name evidence="7" type="ORF">CfP315_0659</name>
</gene>
<organism evidence="7">
    <name type="scientific">Candidatus Improbicoccus pseudotrichonymphae</name>
    <dbReference type="NCBI Taxonomy" id="3033792"/>
    <lineage>
        <taxon>Bacteria</taxon>
        <taxon>Bacillati</taxon>
        <taxon>Bacillota</taxon>
        <taxon>Clostridia</taxon>
        <taxon>Candidatus Improbicoccus</taxon>
    </lineage>
</organism>
<comment type="similarity">
    <text evidence="5">Belongs to the YqgF HJR family.</text>
</comment>
<proteinExistence type="inferred from homology"/>
<dbReference type="InterPro" id="IPR012337">
    <property type="entry name" value="RNaseH-like_sf"/>
</dbReference>
<dbReference type="InterPro" id="IPR006641">
    <property type="entry name" value="YqgF/RNaseH-like_dom"/>
</dbReference>
<evidence type="ECO:0000256" key="3">
    <source>
        <dbReference type="ARBA" id="ARBA00022722"/>
    </source>
</evidence>
<dbReference type="SUPFAM" id="SSF53098">
    <property type="entry name" value="Ribonuclease H-like"/>
    <property type="match status" value="1"/>
</dbReference>
<comment type="subcellular location">
    <subcellularLocation>
        <location evidence="5">Cytoplasm</location>
    </subcellularLocation>
</comment>
<reference evidence="7" key="1">
    <citation type="journal article" date="2023" name="ISME J.">
        <title>Emergence of putative energy parasites within Clostridia revealed by genome analysis of a novel endosymbiotic clade.</title>
        <authorList>
            <person name="Takahashi K."/>
            <person name="Kuwahara H."/>
            <person name="Horikawa Y."/>
            <person name="Izawa K."/>
            <person name="Kato D."/>
            <person name="Inagaki T."/>
            <person name="Yuki M."/>
            <person name="Ohkuma M."/>
            <person name="Hongoh Y."/>
        </authorList>
    </citation>
    <scope>NUCLEOTIDE SEQUENCE</scope>
    <source>
        <strain evidence="7">CfP3-15</strain>
    </source>
</reference>
<evidence type="ECO:0000256" key="2">
    <source>
        <dbReference type="ARBA" id="ARBA00022517"/>
    </source>
</evidence>
<name>A0AA48I359_9FIRM</name>
<evidence type="ECO:0000259" key="6">
    <source>
        <dbReference type="SMART" id="SM00732"/>
    </source>
</evidence>
<dbReference type="Proteomes" id="UP001337580">
    <property type="component" value="Chromosome"/>
</dbReference>
<evidence type="ECO:0000256" key="4">
    <source>
        <dbReference type="ARBA" id="ARBA00022801"/>
    </source>
</evidence>
<dbReference type="EMBL" id="AP027924">
    <property type="protein sequence ID" value="BED92077.1"/>
    <property type="molecule type" value="Genomic_DNA"/>
</dbReference>
<dbReference type="Gene3D" id="3.30.420.140">
    <property type="entry name" value="YqgF/RNase H-like domain"/>
    <property type="match status" value="1"/>
</dbReference>
<dbReference type="PANTHER" id="PTHR33317">
    <property type="entry name" value="POLYNUCLEOTIDYL TRANSFERASE, RIBONUCLEASE H-LIKE SUPERFAMILY PROTEIN"/>
    <property type="match status" value="1"/>
</dbReference>
<comment type="function">
    <text evidence="5">Could be a nuclease involved in processing of the 5'-end of pre-16S rRNA.</text>
</comment>
<keyword evidence="2 5" id="KW-0690">Ribosome biogenesis</keyword>
<dbReference type="PANTHER" id="PTHR33317:SF4">
    <property type="entry name" value="POLYNUCLEOTIDYL TRANSFERASE, RIBONUCLEASE H-LIKE SUPERFAMILY PROTEIN"/>
    <property type="match status" value="1"/>
</dbReference>
<dbReference type="InterPro" id="IPR037027">
    <property type="entry name" value="YqgF/RNaseH-like_dom_sf"/>
</dbReference>
<dbReference type="GO" id="GO:0005829">
    <property type="term" value="C:cytosol"/>
    <property type="evidence" value="ECO:0007669"/>
    <property type="project" value="TreeGrafter"/>
</dbReference>
<evidence type="ECO:0000256" key="1">
    <source>
        <dbReference type="ARBA" id="ARBA00022490"/>
    </source>
</evidence>
<dbReference type="KEGG" id="ips:CfP315_0659"/>
<keyword evidence="4 5" id="KW-0378">Hydrolase</keyword>
<dbReference type="EC" id="3.1.-.-" evidence="5"/>
<dbReference type="GO" id="GO:0004518">
    <property type="term" value="F:nuclease activity"/>
    <property type="evidence" value="ECO:0007669"/>
    <property type="project" value="UniProtKB-KW"/>
</dbReference>